<accession>A0ABD3ALF5</accession>
<evidence type="ECO:0000313" key="2">
    <source>
        <dbReference type="Proteomes" id="UP001630127"/>
    </source>
</evidence>
<dbReference type="AlphaFoldDB" id="A0ABD3ALF5"/>
<evidence type="ECO:0000313" key="1">
    <source>
        <dbReference type="EMBL" id="KAL3531921.1"/>
    </source>
</evidence>
<name>A0ABD3ALF5_9GENT</name>
<dbReference type="EMBL" id="JBJUIK010000003">
    <property type="protein sequence ID" value="KAL3531921.1"/>
    <property type="molecule type" value="Genomic_DNA"/>
</dbReference>
<keyword evidence="2" id="KW-1185">Reference proteome</keyword>
<proteinExistence type="predicted"/>
<organism evidence="1 2">
    <name type="scientific">Cinchona calisaya</name>
    <dbReference type="NCBI Taxonomy" id="153742"/>
    <lineage>
        <taxon>Eukaryota</taxon>
        <taxon>Viridiplantae</taxon>
        <taxon>Streptophyta</taxon>
        <taxon>Embryophyta</taxon>
        <taxon>Tracheophyta</taxon>
        <taxon>Spermatophyta</taxon>
        <taxon>Magnoliopsida</taxon>
        <taxon>eudicotyledons</taxon>
        <taxon>Gunneridae</taxon>
        <taxon>Pentapetalae</taxon>
        <taxon>asterids</taxon>
        <taxon>lamiids</taxon>
        <taxon>Gentianales</taxon>
        <taxon>Rubiaceae</taxon>
        <taxon>Cinchonoideae</taxon>
        <taxon>Cinchoneae</taxon>
        <taxon>Cinchona</taxon>
    </lineage>
</organism>
<comment type="caution">
    <text evidence="1">The sequence shown here is derived from an EMBL/GenBank/DDBJ whole genome shotgun (WGS) entry which is preliminary data.</text>
</comment>
<reference evidence="1 2" key="1">
    <citation type="submission" date="2024-11" db="EMBL/GenBank/DDBJ databases">
        <title>A near-complete genome assembly of Cinchona calisaya.</title>
        <authorList>
            <person name="Lian D.C."/>
            <person name="Zhao X.W."/>
            <person name="Wei L."/>
        </authorList>
    </citation>
    <scope>NUCLEOTIDE SEQUENCE [LARGE SCALE GENOMIC DNA]</scope>
    <source>
        <tissue evidence="1">Nenye</tissue>
    </source>
</reference>
<gene>
    <name evidence="1" type="ORF">ACH5RR_005442</name>
</gene>
<sequence length="107" mass="11718">MAKKAFPKMGTAAINFCLKAVGGWDNPGLANCNIQKESTLRLRASEKQKILLKMQYGKDKITSVDAPVSPSVICSSKKESVVHFICLKCSTTLYFLSQCGQAIQVNF</sequence>
<protein>
    <submittedName>
        <fullName evidence="1">Uncharacterized protein</fullName>
    </submittedName>
</protein>
<dbReference type="Proteomes" id="UP001630127">
    <property type="component" value="Unassembled WGS sequence"/>
</dbReference>